<accession>A0AAN9SGF8</accession>
<sequence>MSLKQWKEQEKLLSYSNSNFKLHEVHTVHLVSYFEDRKHGAISDSPKSMGDKNFEGKLLEQDMHELMMYNGIEVVGQNKLYVRVDKTLWATDGEHVLSKNHVILDEHIGGSLIVHSREQDEQNRG</sequence>
<organism evidence="1 2">
    <name type="scientific">Psophocarpus tetragonolobus</name>
    <name type="common">Winged bean</name>
    <name type="synonym">Dolichos tetragonolobus</name>
    <dbReference type="NCBI Taxonomy" id="3891"/>
    <lineage>
        <taxon>Eukaryota</taxon>
        <taxon>Viridiplantae</taxon>
        <taxon>Streptophyta</taxon>
        <taxon>Embryophyta</taxon>
        <taxon>Tracheophyta</taxon>
        <taxon>Spermatophyta</taxon>
        <taxon>Magnoliopsida</taxon>
        <taxon>eudicotyledons</taxon>
        <taxon>Gunneridae</taxon>
        <taxon>Pentapetalae</taxon>
        <taxon>rosids</taxon>
        <taxon>fabids</taxon>
        <taxon>Fabales</taxon>
        <taxon>Fabaceae</taxon>
        <taxon>Papilionoideae</taxon>
        <taxon>50 kb inversion clade</taxon>
        <taxon>NPAAA clade</taxon>
        <taxon>indigoferoid/millettioid clade</taxon>
        <taxon>Phaseoleae</taxon>
        <taxon>Psophocarpus</taxon>
    </lineage>
</organism>
<proteinExistence type="predicted"/>
<gene>
    <name evidence="1" type="ORF">VNO78_15646</name>
</gene>
<evidence type="ECO:0000313" key="1">
    <source>
        <dbReference type="EMBL" id="KAK7395104.1"/>
    </source>
</evidence>
<comment type="caution">
    <text evidence="1">The sequence shown here is derived from an EMBL/GenBank/DDBJ whole genome shotgun (WGS) entry which is preliminary data.</text>
</comment>
<evidence type="ECO:0000313" key="2">
    <source>
        <dbReference type="Proteomes" id="UP001386955"/>
    </source>
</evidence>
<dbReference type="EMBL" id="JAYMYS010000004">
    <property type="protein sequence ID" value="KAK7395104.1"/>
    <property type="molecule type" value="Genomic_DNA"/>
</dbReference>
<keyword evidence="2" id="KW-1185">Reference proteome</keyword>
<name>A0AAN9SGF8_PSOTE</name>
<dbReference type="Proteomes" id="UP001386955">
    <property type="component" value="Unassembled WGS sequence"/>
</dbReference>
<reference evidence="1 2" key="1">
    <citation type="submission" date="2024-01" db="EMBL/GenBank/DDBJ databases">
        <title>The genomes of 5 underutilized Papilionoideae crops provide insights into root nodulation and disease resistanc.</title>
        <authorList>
            <person name="Jiang F."/>
        </authorList>
    </citation>
    <scope>NUCLEOTIDE SEQUENCE [LARGE SCALE GENOMIC DNA]</scope>
    <source>
        <strain evidence="1">DUOXIRENSHENG_FW03</strain>
        <tissue evidence="1">Leaves</tissue>
    </source>
</reference>
<protein>
    <submittedName>
        <fullName evidence="1">Uncharacterized protein</fullName>
    </submittedName>
</protein>
<dbReference type="AlphaFoldDB" id="A0AAN9SGF8"/>